<comment type="subcellular location">
    <subcellularLocation>
        <location evidence="1">Cell envelope</location>
    </subcellularLocation>
</comment>
<evidence type="ECO:0000256" key="2">
    <source>
        <dbReference type="ARBA" id="ARBA00022748"/>
    </source>
</evidence>
<reference evidence="9" key="1">
    <citation type="journal article" date="2019" name="Int. J. Syst. Evol. Microbiol.">
        <title>The Global Catalogue of Microorganisms (GCM) 10K type strain sequencing project: providing services to taxonomists for standard genome sequencing and annotation.</title>
        <authorList>
            <consortium name="The Broad Institute Genomics Platform"/>
            <consortium name="The Broad Institute Genome Sequencing Center for Infectious Disease"/>
            <person name="Wu L."/>
            <person name="Ma J."/>
        </authorList>
    </citation>
    <scope>NUCLEOTIDE SEQUENCE [LARGE SCALE GENOMIC DNA]</scope>
    <source>
        <strain evidence="9">NCAIM B.02333</strain>
    </source>
</reference>
<name>A0ABV7WIW2_9MICO</name>
<gene>
    <name evidence="8" type="ORF">ACFOLH_12515</name>
</gene>
<accession>A0ABV7WIW2</accession>
<evidence type="ECO:0000256" key="1">
    <source>
        <dbReference type="ARBA" id="ARBA00004196"/>
    </source>
</evidence>
<evidence type="ECO:0000256" key="5">
    <source>
        <dbReference type="ARBA" id="ARBA00023284"/>
    </source>
</evidence>
<dbReference type="InterPro" id="IPR036249">
    <property type="entry name" value="Thioredoxin-like_sf"/>
</dbReference>
<evidence type="ECO:0000259" key="7">
    <source>
        <dbReference type="PROSITE" id="PS51352"/>
    </source>
</evidence>
<evidence type="ECO:0000256" key="4">
    <source>
        <dbReference type="ARBA" id="ARBA00023157"/>
    </source>
</evidence>
<dbReference type="Proteomes" id="UP001595685">
    <property type="component" value="Unassembled WGS sequence"/>
</dbReference>
<dbReference type="CDD" id="cd02966">
    <property type="entry name" value="TlpA_like_family"/>
    <property type="match status" value="1"/>
</dbReference>
<evidence type="ECO:0000313" key="9">
    <source>
        <dbReference type="Proteomes" id="UP001595685"/>
    </source>
</evidence>
<dbReference type="RefSeq" id="WP_340293985.1">
    <property type="nucleotide sequence ID" value="NZ_JBBEOI010000131.1"/>
</dbReference>
<dbReference type="EMBL" id="JBHRWW010000008">
    <property type="protein sequence ID" value="MFC3689168.1"/>
    <property type="molecule type" value="Genomic_DNA"/>
</dbReference>
<dbReference type="PROSITE" id="PS51257">
    <property type="entry name" value="PROKAR_LIPOPROTEIN"/>
    <property type="match status" value="1"/>
</dbReference>
<evidence type="ECO:0000313" key="8">
    <source>
        <dbReference type="EMBL" id="MFC3689168.1"/>
    </source>
</evidence>
<comment type="caution">
    <text evidence="8">The sequence shown here is derived from an EMBL/GenBank/DDBJ whole genome shotgun (WGS) entry which is preliminary data.</text>
</comment>
<dbReference type="InterPro" id="IPR050553">
    <property type="entry name" value="Thioredoxin_ResA/DsbE_sf"/>
</dbReference>
<feature type="signal peptide" evidence="6">
    <location>
        <begin position="1"/>
        <end position="28"/>
    </location>
</feature>
<keyword evidence="3" id="KW-0812">Transmembrane</keyword>
<keyword evidence="3" id="KW-0735">Signal-anchor</keyword>
<keyword evidence="9" id="KW-1185">Reference proteome</keyword>
<keyword evidence="4" id="KW-1015">Disulfide bond</keyword>
<dbReference type="PANTHER" id="PTHR42852">
    <property type="entry name" value="THIOL:DISULFIDE INTERCHANGE PROTEIN DSBE"/>
    <property type="match status" value="1"/>
</dbReference>
<dbReference type="PROSITE" id="PS51352">
    <property type="entry name" value="THIOREDOXIN_2"/>
    <property type="match status" value="1"/>
</dbReference>
<proteinExistence type="predicted"/>
<keyword evidence="6" id="KW-0732">Signal</keyword>
<dbReference type="InterPro" id="IPR013766">
    <property type="entry name" value="Thioredoxin_domain"/>
</dbReference>
<dbReference type="PROSITE" id="PS00194">
    <property type="entry name" value="THIOREDOXIN_1"/>
    <property type="match status" value="1"/>
</dbReference>
<sequence length="204" mass="20709">MRTSSPRGAAALAVAALLLAGCGSSGEAGVPGLRDEAGDAFVSGDSTVQVVPAAERGEPVQGLEGPTVDGEELDVADLRGAPVVLNVWGSWCGPCHAEAPDLVAAEGELAGLGARFVGINIRDRSTVAATGFEEEYGIGWPSLHDPDSELLLRLASDVPPNTVPATLVLDEEGRVAARLLGRVSRATLVAVVEDVVGTPAQGTP</sequence>
<dbReference type="SUPFAM" id="SSF52833">
    <property type="entry name" value="Thioredoxin-like"/>
    <property type="match status" value="1"/>
</dbReference>
<dbReference type="PANTHER" id="PTHR42852:SF6">
    <property type="entry name" value="THIOL:DISULFIDE INTERCHANGE PROTEIN DSBE"/>
    <property type="match status" value="1"/>
</dbReference>
<dbReference type="InterPro" id="IPR017937">
    <property type="entry name" value="Thioredoxin_CS"/>
</dbReference>
<keyword evidence="2" id="KW-0201">Cytochrome c-type biogenesis</keyword>
<dbReference type="InterPro" id="IPR000866">
    <property type="entry name" value="AhpC/TSA"/>
</dbReference>
<organism evidence="8 9">
    <name type="scientific">Aquipuribacter hungaricus</name>
    <dbReference type="NCBI Taxonomy" id="545624"/>
    <lineage>
        <taxon>Bacteria</taxon>
        <taxon>Bacillati</taxon>
        <taxon>Actinomycetota</taxon>
        <taxon>Actinomycetes</taxon>
        <taxon>Micrococcales</taxon>
        <taxon>Intrasporangiaceae</taxon>
        <taxon>Aquipuribacter</taxon>
    </lineage>
</organism>
<dbReference type="Gene3D" id="3.40.30.10">
    <property type="entry name" value="Glutaredoxin"/>
    <property type="match status" value="1"/>
</dbReference>
<feature type="domain" description="Thioredoxin" evidence="7">
    <location>
        <begin position="54"/>
        <end position="197"/>
    </location>
</feature>
<keyword evidence="5" id="KW-0676">Redox-active center</keyword>
<evidence type="ECO:0000256" key="6">
    <source>
        <dbReference type="SAM" id="SignalP"/>
    </source>
</evidence>
<dbReference type="Pfam" id="PF00578">
    <property type="entry name" value="AhpC-TSA"/>
    <property type="match status" value="1"/>
</dbReference>
<feature type="chain" id="PRO_5046831003" evidence="6">
    <location>
        <begin position="29"/>
        <end position="204"/>
    </location>
</feature>
<evidence type="ECO:0000256" key="3">
    <source>
        <dbReference type="ARBA" id="ARBA00022968"/>
    </source>
</evidence>
<protein>
    <submittedName>
        <fullName evidence="8">TlpA family protein disulfide reductase</fullName>
    </submittedName>
</protein>